<accession>A0A7W7RRL9</accession>
<sequence>MSARHVRVYGTQRATVWGYSLWETEVYGR</sequence>
<evidence type="ECO:0000259" key="1">
    <source>
        <dbReference type="PROSITE" id="PS50022"/>
    </source>
</evidence>
<name>A0A7W7RRL9_9ACTN</name>
<proteinExistence type="predicted"/>
<evidence type="ECO:0000313" key="2">
    <source>
        <dbReference type="EMBL" id="MBB4936920.1"/>
    </source>
</evidence>
<dbReference type="Gene3D" id="2.60.120.260">
    <property type="entry name" value="Galactose-binding domain-like"/>
    <property type="match status" value="1"/>
</dbReference>
<gene>
    <name evidence="2" type="ORF">FHR32_001225</name>
</gene>
<reference evidence="2 3" key="1">
    <citation type="submission" date="2020-08" db="EMBL/GenBank/DDBJ databases">
        <title>Sequencing the genomes of 1000 actinobacteria strains.</title>
        <authorList>
            <person name="Klenk H.-P."/>
        </authorList>
    </citation>
    <scope>NUCLEOTIDE SEQUENCE [LARGE SCALE GENOMIC DNA]</scope>
    <source>
        <strain evidence="2 3">DSM 43023</strain>
    </source>
</reference>
<dbReference type="Proteomes" id="UP000534286">
    <property type="component" value="Unassembled WGS sequence"/>
</dbReference>
<dbReference type="PROSITE" id="PS50022">
    <property type="entry name" value="FA58C_3"/>
    <property type="match status" value="1"/>
</dbReference>
<feature type="domain" description="F5/8 type C" evidence="1">
    <location>
        <begin position="1"/>
        <end position="29"/>
    </location>
</feature>
<comment type="caution">
    <text evidence="2">The sequence shown here is derived from an EMBL/GenBank/DDBJ whole genome shotgun (WGS) entry which is preliminary data.</text>
</comment>
<dbReference type="AlphaFoldDB" id="A0A7W7RRL9"/>
<dbReference type="InterPro" id="IPR000421">
    <property type="entry name" value="FA58C"/>
</dbReference>
<evidence type="ECO:0000313" key="3">
    <source>
        <dbReference type="Proteomes" id="UP000534286"/>
    </source>
</evidence>
<keyword evidence="3" id="KW-1185">Reference proteome</keyword>
<dbReference type="EMBL" id="JACHJU010000001">
    <property type="protein sequence ID" value="MBB4936920.1"/>
    <property type="molecule type" value="Genomic_DNA"/>
</dbReference>
<organism evidence="2 3">
    <name type="scientific">Streptosporangium album</name>
    <dbReference type="NCBI Taxonomy" id="47479"/>
    <lineage>
        <taxon>Bacteria</taxon>
        <taxon>Bacillati</taxon>
        <taxon>Actinomycetota</taxon>
        <taxon>Actinomycetes</taxon>
        <taxon>Streptosporangiales</taxon>
        <taxon>Streptosporangiaceae</taxon>
        <taxon>Streptosporangium</taxon>
    </lineage>
</organism>
<protein>
    <recommendedName>
        <fullName evidence="1">F5/8 type C domain-containing protein</fullName>
    </recommendedName>
</protein>